<keyword evidence="8 10" id="KW-0472">Membrane</keyword>
<keyword evidence="7 10" id="KW-1133">Transmembrane helix</keyword>
<dbReference type="PROSITE" id="PS00409">
    <property type="entry name" value="PROKAR_NTER_METHYL"/>
    <property type="match status" value="1"/>
</dbReference>
<feature type="transmembrane region" description="Helical" evidence="10">
    <location>
        <begin position="39"/>
        <end position="62"/>
    </location>
</feature>
<dbReference type="InterPro" id="IPR049875">
    <property type="entry name" value="TypeII_GspH"/>
</dbReference>
<dbReference type="GO" id="GO:0005886">
    <property type="term" value="C:plasma membrane"/>
    <property type="evidence" value="ECO:0007669"/>
    <property type="project" value="UniProtKB-SubCell"/>
</dbReference>
<proteinExistence type="predicted"/>
<evidence type="ECO:0000256" key="6">
    <source>
        <dbReference type="ARBA" id="ARBA00022692"/>
    </source>
</evidence>
<evidence type="ECO:0000256" key="9">
    <source>
        <dbReference type="ARBA" id="ARBA00030775"/>
    </source>
</evidence>
<dbReference type="InterPro" id="IPR002416">
    <property type="entry name" value="T2SS_protein-GspH"/>
</dbReference>
<organism evidence="11 12">
    <name type="scientific">Moritella yayanosii</name>
    <dbReference type="NCBI Taxonomy" id="69539"/>
    <lineage>
        <taxon>Bacteria</taxon>
        <taxon>Pseudomonadati</taxon>
        <taxon>Pseudomonadota</taxon>
        <taxon>Gammaproteobacteria</taxon>
        <taxon>Alteromonadales</taxon>
        <taxon>Moritellaceae</taxon>
        <taxon>Moritella</taxon>
    </lineage>
</organism>
<keyword evidence="3" id="KW-1003">Cell membrane</keyword>
<dbReference type="SUPFAM" id="SSF54523">
    <property type="entry name" value="Pili subunits"/>
    <property type="match status" value="1"/>
</dbReference>
<keyword evidence="6 10" id="KW-0812">Transmembrane</keyword>
<evidence type="ECO:0000256" key="2">
    <source>
        <dbReference type="ARBA" id="ARBA00021549"/>
    </source>
</evidence>
<evidence type="ECO:0000313" key="12">
    <source>
        <dbReference type="Proteomes" id="UP000250163"/>
    </source>
</evidence>
<dbReference type="EMBL" id="LS483250">
    <property type="protein sequence ID" value="SQD79155.1"/>
    <property type="molecule type" value="Genomic_DNA"/>
</dbReference>
<dbReference type="GO" id="GO:0015628">
    <property type="term" value="P:protein secretion by the type II secretion system"/>
    <property type="evidence" value="ECO:0007669"/>
    <property type="project" value="InterPro"/>
</dbReference>
<dbReference type="NCBIfam" id="TIGR01708">
    <property type="entry name" value="typeII_sec_gspH"/>
    <property type="match status" value="1"/>
</dbReference>
<comment type="subcellular location">
    <subcellularLocation>
        <location evidence="1">Cell inner membrane</location>
        <topology evidence="1">Single-pass membrane protein</topology>
    </subcellularLocation>
</comment>
<dbReference type="PRINTS" id="PR00885">
    <property type="entry name" value="BCTERIALGSPH"/>
</dbReference>
<evidence type="ECO:0000256" key="7">
    <source>
        <dbReference type="ARBA" id="ARBA00022989"/>
    </source>
</evidence>
<evidence type="ECO:0000256" key="1">
    <source>
        <dbReference type="ARBA" id="ARBA00004377"/>
    </source>
</evidence>
<evidence type="ECO:0000313" key="11">
    <source>
        <dbReference type="EMBL" id="SQD79155.1"/>
    </source>
</evidence>
<keyword evidence="5" id="KW-0997">Cell inner membrane</keyword>
<evidence type="ECO:0000256" key="10">
    <source>
        <dbReference type="SAM" id="Phobius"/>
    </source>
</evidence>
<evidence type="ECO:0000256" key="8">
    <source>
        <dbReference type="ARBA" id="ARBA00023136"/>
    </source>
</evidence>
<dbReference type="GO" id="GO:0015627">
    <property type="term" value="C:type II protein secretion system complex"/>
    <property type="evidence" value="ECO:0007669"/>
    <property type="project" value="InterPro"/>
</dbReference>
<evidence type="ECO:0000256" key="3">
    <source>
        <dbReference type="ARBA" id="ARBA00022475"/>
    </source>
</evidence>
<dbReference type="Gene3D" id="3.55.40.10">
    <property type="entry name" value="minor pseudopilin epsh domain"/>
    <property type="match status" value="1"/>
</dbReference>
<dbReference type="Pfam" id="PF07963">
    <property type="entry name" value="N_methyl"/>
    <property type="match status" value="1"/>
</dbReference>
<accession>A0A330LYD2</accession>
<evidence type="ECO:0000256" key="4">
    <source>
        <dbReference type="ARBA" id="ARBA00022481"/>
    </source>
</evidence>
<dbReference type="InterPro" id="IPR012902">
    <property type="entry name" value="N_methyl_site"/>
</dbReference>
<gene>
    <name evidence="11" type="ORF">MORIYA_2683</name>
</gene>
<dbReference type="InterPro" id="IPR045584">
    <property type="entry name" value="Pilin-like"/>
</dbReference>
<protein>
    <recommendedName>
        <fullName evidence="2">Type II secretion system protein H</fullName>
    </recommendedName>
    <alternativeName>
        <fullName evidence="9">General secretion pathway protein H</fullName>
    </alternativeName>
</protein>
<name>A0A330LYD2_9GAMM</name>
<reference evidence="12" key="1">
    <citation type="submission" date="2018-05" db="EMBL/GenBank/DDBJ databases">
        <authorList>
            <person name="Cea G.-C."/>
            <person name="William W."/>
        </authorList>
    </citation>
    <scope>NUCLEOTIDE SEQUENCE [LARGE SCALE GENOMIC DNA]</scope>
    <source>
        <strain evidence="12">DB21MT 5</strain>
    </source>
</reference>
<keyword evidence="4" id="KW-0488">Methylation</keyword>
<sequence>MPFFIYLNTADVNAYFIGMHINNERRYKMQDRTHQESGFTLLEIMLVIFLMGMMVTGVVMTMNTAGPDRQLKQEAARFIGVLELAEEEALLSSIEMGIVIEEQHYQFVYLDDNDKWSAFDDSKFFARKELKEDMLLSLELAGLTAQGSLFGDHKLFADDSLFEDNAGLFERDDKQARIEPDIFIYSSGEITDFTLTFTYMDADLGDSSIKVQFDEYGDLMINSTMDGF</sequence>
<dbReference type="KEGG" id="mya:MORIYA_2683"/>
<dbReference type="AlphaFoldDB" id="A0A330LYD2"/>
<evidence type="ECO:0000256" key="5">
    <source>
        <dbReference type="ARBA" id="ARBA00022519"/>
    </source>
</evidence>
<keyword evidence="12" id="KW-1185">Reference proteome</keyword>
<dbReference type="Proteomes" id="UP000250163">
    <property type="component" value="Chromosome MORIYA"/>
</dbReference>